<dbReference type="EMBL" id="BSEN01000015">
    <property type="protein sequence ID" value="GLJ77444.1"/>
    <property type="molecule type" value="Genomic_DNA"/>
</dbReference>
<dbReference type="InterPro" id="IPR027417">
    <property type="entry name" value="P-loop_NTPase"/>
</dbReference>
<evidence type="ECO:0000313" key="1">
    <source>
        <dbReference type="EMBL" id="GLJ77444.1"/>
    </source>
</evidence>
<reference evidence="1" key="2">
    <citation type="submission" date="2023-01" db="EMBL/GenBank/DDBJ databases">
        <authorList>
            <person name="Sun Q."/>
            <person name="Evtushenko L."/>
        </authorList>
    </citation>
    <scope>NUCLEOTIDE SEQUENCE</scope>
    <source>
        <strain evidence="1">VKM Ac-1401</strain>
    </source>
</reference>
<protein>
    <recommendedName>
        <fullName evidence="3">Uridine kinase</fullName>
    </recommendedName>
</protein>
<dbReference type="Proteomes" id="UP001142372">
    <property type="component" value="Unassembled WGS sequence"/>
</dbReference>
<gene>
    <name evidence="1" type="ORF">GCM10017584_30180</name>
</gene>
<dbReference type="Gene3D" id="3.40.50.300">
    <property type="entry name" value="P-loop containing nucleotide triphosphate hydrolases"/>
    <property type="match status" value="1"/>
</dbReference>
<proteinExistence type="predicted"/>
<keyword evidence="2" id="KW-1185">Reference proteome</keyword>
<dbReference type="AlphaFoldDB" id="A0A9W6M182"/>
<reference evidence="1" key="1">
    <citation type="journal article" date="2014" name="Int. J. Syst. Evol. Microbiol.">
        <title>Complete genome sequence of Corynebacterium casei LMG S-19264T (=DSM 44701T), isolated from a smear-ripened cheese.</title>
        <authorList>
            <consortium name="US DOE Joint Genome Institute (JGI-PGF)"/>
            <person name="Walter F."/>
            <person name="Albersmeier A."/>
            <person name="Kalinowski J."/>
            <person name="Ruckert C."/>
        </authorList>
    </citation>
    <scope>NUCLEOTIDE SEQUENCE</scope>
    <source>
        <strain evidence="1">VKM Ac-1401</strain>
    </source>
</reference>
<evidence type="ECO:0000313" key="2">
    <source>
        <dbReference type="Proteomes" id="UP001142372"/>
    </source>
</evidence>
<sequence length="195" mass="22025">MKLPPTPRVLFLRELAGEIAHNYGHGRTIVAVDGPSYTAVFADDLAAVFREAGHDAFRASIVDFHRSRAERTRLGEETAQRYYEGAYDYGTLRRVLIDPFRMAGSTGFQTAAFDERRDAPIESRWETAQADAILIIDGEFLLRPELRGSWNFSIELVDREENPIYEADASPRLWASALVSDADPERPRRVFADSC</sequence>
<evidence type="ECO:0008006" key="3">
    <source>
        <dbReference type="Google" id="ProtNLM"/>
    </source>
</evidence>
<organism evidence="1 2">
    <name type="scientific">Leifsonia poae</name>
    <dbReference type="NCBI Taxonomy" id="110933"/>
    <lineage>
        <taxon>Bacteria</taxon>
        <taxon>Bacillati</taxon>
        <taxon>Actinomycetota</taxon>
        <taxon>Actinomycetes</taxon>
        <taxon>Micrococcales</taxon>
        <taxon>Microbacteriaceae</taxon>
        <taxon>Leifsonia</taxon>
    </lineage>
</organism>
<accession>A0A9W6M182</accession>
<dbReference type="RefSeq" id="WP_271178086.1">
    <property type="nucleotide sequence ID" value="NZ_BAAAJO010000003.1"/>
</dbReference>
<name>A0A9W6M182_9MICO</name>
<comment type="caution">
    <text evidence="1">The sequence shown here is derived from an EMBL/GenBank/DDBJ whole genome shotgun (WGS) entry which is preliminary data.</text>
</comment>